<evidence type="ECO:0000256" key="2">
    <source>
        <dbReference type="ARBA" id="ARBA00023125"/>
    </source>
</evidence>
<feature type="domain" description="SIS" evidence="5">
    <location>
        <begin position="140"/>
        <end position="280"/>
    </location>
</feature>
<dbReference type="Pfam" id="PF01380">
    <property type="entry name" value="SIS"/>
    <property type="match status" value="1"/>
</dbReference>
<accession>A0A2N5N017</accession>
<feature type="domain" description="HTH rpiR-type" evidence="4">
    <location>
        <begin position="17"/>
        <end position="93"/>
    </location>
</feature>
<protein>
    <submittedName>
        <fullName evidence="6">Sialic acid utilization regulator, RpiR family</fullName>
    </submittedName>
</protein>
<dbReference type="InterPro" id="IPR000281">
    <property type="entry name" value="HTH_RpiR"/>
</dbReference>
<organism evidence="6 7">
    <name type="scientific">Paenibacillus pasadenensis</name>
    <dbReference type="NCBI Taxonomy" id="217090"/>
    <lineage>
        <taxon>Bacteria</taxon>
        <taxon>Bacillati</taxon>
        <taxon>Bacillota</taxon>
        <taxon>Bacilli</taxon>
        <taxon>Bacillales</taxon>
        <taxon>Paenibacillaceae</taxon>
        <taxon>Paenibacillus</taxon>
    </lineage>
</organism>
<dbReference type="InterPro" id="IPR047640">
    <property type="entry name" value="RpiR-like"/>
</dbReference>
<name>A0A2N5N017_9BACL</name>
<dbReference type="PANTHER" id="PTHR30514:SF1">
    <property type="entry name" value="HTH-TYPE TRANSCRIPTIONAL REGULATOR HEXR-RELATED"/>
    <property type="match status" value="1"/>
</dbReference>
<dbReference type="GO" id="GO:0003700">
    <property type="term" value="F:DNA-binding transcription factor activity"/>
    <property type="evidence" value="ECO:0007669"/>
    <property type="project" value="InterPro"/>
</dbReference>
<gene>
    <name evidence="6" type="ORF">B8V81_2118</name>
</gene>
<keyword evidence="7" id="KW-1185">Reference proteome</keyword>
<evidence type="ECO:0000259" key="5">
    <source>
        <dbReference type="PROSITE" id="PS51464"/>
    </source>
</evidence>
<dbReference type="Gene3D" id="3.40.50.10490">
    <property type="entry name" value="Glucose-6-phosphate isomerase like protein, domain 1"/>
    <property type="match status" value="1"/>
</dbReference>
<dbReference type="Pfam" id="PF01418">
    <property type="entry name" value="HTH_6"/>
    <property type="match status" value="1"/>
</dbReference>
<evidence type="ECO:0000313" key="6">
    <source>
        <dbReference type="EMBL" id="PLT43687.1"/>
    </source>
</evidence>
<keyword evidence="2" id="KW-0238">DNA-binding</keyword>
<proteinExistence type="predicted"/>
<evidence type="ECO:0000256" key="1">
    <source>
        <dbReference type="ARBA" id="ARBA00023015"/>
    </source>
</evidence>
<dbReference type="Gene3D" id="1.10.10.10">
    <property type="entry name" value="Winged helix-like DNA-binding domain superfamily/Winged helix DNA-binding domain"/>
    <property type="match status" value="1"/>
</dbReference>
<dbReference type="Proteomes" id="UP000234789">
    <property type="component" value="Unassembled WGS sequence"/>
</dbReference>
<keyword evidence="3" id="KW-0804">Transcription</keyword>
<dbReference type="InterPro" id="IPR036388">
    <property type="entry name" value="WH-like_DNA-bd_sf"/>
</dbReference>
<dbReference type="GO" id="GO:0003677">
    <property type="term" value="F:DNA binding"/>
    <property type="evidence" value="ECO:0007669"/>
    <property type="project" value="UniProtKB-KW"/>
</dbReference>
<dbReference type="GO" id="GO:0097367">
    <property type="term" value="F:carbohydrate derivative binding"/>
    <property type="evidence" value="ECO:0007669"/>
    <property type="project" value="InterPro"/>
</dbReference>
<reference evidence="6 7" key="1">
    <citation type="submission" date="2017-05" db="EMBL/GenBank/DDBJ databases">
        <title>Functional genome analysis of Paenibacillus pasadenensis strain R16: insights on endophytic life style and antifungal activity.</title>
        <authorList>
            <person name="Passera A."/>
            <person name="Marcolungo L."/>
            <person name="Casati P."/>
            <person name="Brasca M."/>
            <person name="Quaglino F."/>
            <person name="Delledonne M."/>
        </authorList>
    </citation>
    <scope>NUCLEOTIDE SEQUENCE [LARGE SCALE GENOMIC DNA]</scope>
    <source>
        <strain evidence="6 7">R16</strain>
    </source>
</reference>
<dbReference type="GO" id="GO:1901135">
    <property type="term" value="P:carbohydrate derivative metabolic process"/>
    <property type="evidence" value="ECO:0007669"/>
    <property type="project" value="InterPro"/>
</dbReference>
<dbReference type="PROSITE" id="PS51071">
    <property type="entry name" value="HTH_RPIR"/>
    <property type="match status" value="1"/>
</dbReference>
<dbReference type="SUPFAM" id="SSF53697">
    <property type="entry name" value="SIS domain"/>
    <property type="match status" value="1"/>
</dbReference>
<evidence type="ECO:0000259" key="4">
    <source>
        <dbReference type="PROSITE" id="PS51071"/>
    </source>
</evidence>
<sequence>MALYQINGRRRLMAINDNVLIKIRERKDSLTPVERRVAEYILENKEEIPHLSIKNLAMGSRTSDASVLRFCKTMGYNGYRSFIVSISAAMGGKEEPDSGQYTDIQPGDDLQTIISNTARNNIRSIEDTLSLIDRDAVDQAVQVLRTCSRIFLFGIGASGLICLDAEQKFTRINKNCHAYLDGHSQLTAATLVSDKDAAIFISNSGGTEEILDALDIVSKTGARTIAITKYGKSELSERADLLLSISTPEVTIRSGAMGSRIAMLTVVDMLFTGVASADYQEVKHYLTRSRNIIASKRRRR</sequence>
<dbReference type="CDD" id="cd05013">
    <property type="entry name" value="SIS_RpiR"/>
    <property type="match status" value="1"/>
</dbReference>
<dbReference type="SUPFAM" id="SSF46689">
    <property type="entry name" value="Homeodomain-like"/>
    <property type="match status" value="1"/>
</dbReference>
<dbReference type="InterPro" id="IPR035472">
    <property type="entry name" value="RpiR-like_SIS"/>
</dbReference>
<dbReference type="InterPro" id="IPR046348">
    <property type="entry name" value="SIS_dom_sf"/>
</dbReference>
<keyword evidence="1" id="KW-0805">Transcription regulation</keyword>
<evidence type="ECO:0000313" key="7">
    <source>
        <dbReference type="Proteomes" id="UP000234789"/>
    </source>
</evidence>
<dbReference type="InterPro" id="IPR009057">
    <property type="entry name" value="Homeodomain-like_sf"/>
</dbReference>
<dbReference type="EMBL" id="NFEZ01000004">
    <property type="protein sequence ID" value="PLT43687.1"/>
    <property type="molecule type" value="Genomic_DNA"/>
</dbReference>
<dbReference type="PROSITE" id="PS51464">
    <property type="entry name" value="SIS"/>
    <property type="match status" value="1"/>
</dbReference>
<comment type="caution">
    <text evidence="6">The sequence shown here is derived from an EMBL/GenBank/DDBJ whole genome shotgun (WGS) entry which is preliminary data.</text>
</comment>
<dbReference type="AlphaFoldDB" id="A0A2N5N017"/>
<dbReference type="PANTHER" id="PTHR30514">
    <property type="entry name" value="GLUCOKINASE"/>
    <property type="match status" value="1"/>
</dbReference>
<evidence type="ECO:0000256" key="3">
    <source>
        <dbReference type="ARBA" id="ARBA00023163"/>
    </source>
</evidence>
<dbReference type="InterPro" id="IPR001347">
    <property type="entry name" value="SIS_dom"/>
</dbReference>